<reference evidence="2 3" key="1">
    <citation type="journal article" date="2015" name="Nature">
        <title>rRNA introns, odd ribosomes, and small enigmatic genomes across a large radiation of phyla.</title>
        <authorList>
            <person name="Brown C.T."/>
            <person name="Hug L.A."/>
            <person name="Thomas B.C."/>
            <person name="Sharon I."/>
            <person name="Castelle C.J."/>
            <person name="Singh A."/>
            <person name="Wilkins M.J."/>
            <person name="Williams K.H."/>
            <person name="Banfield J.F."/>
        </authorList>
    </citation>
    <scope>NUCLEOTIDE SEQUENCE [LARGE SCALE GENOMIC DNA]</scope>
</reference>
<protein>
    <submittedName>
        <fullName evidence="2">Uncharacterized protein</fullName>
    </submittedName>
</protein>
<name>A0A0G1X7X5_9BACT</name>
<gene>
    <name evidence="2" type="ORF">UY19_C0002G0048</name>
</gene>
<dbReference type="Proteomes" id="UP000033882">
    <property type="component" value="Unassembled WGS sequence"/>
</dbReference>
<accession>A0A0G1X7X5</accession>
<organism evidence="2 3">
    <name type="scientific">Candidatus Wolfebacteria bacterium GW2011_GWA2_47_9b</name>
    <dbReference type="NCBI Taxonomy" id="1619005"/>
    <lineage>
        <taxon>Bacteria</taxon>
        <taxon>Candidatus Wolfeibacteriota</taxon>
    </lineage>
</organism>
<comment type="caution">
    <text evidence="2">The sequence shown here is derived from an EMBL/GenBank/DDBJ whole genome shotgun (WGS) entry which is preliminary data.</text>
</comment>
<feature type="compositionally biased region" description="Basic residues" evidence="1">
    <location>
        <begin position="102"/>
        <end position="123"/>
    </location>
</feature>
<evidence type="ECO:0000256" key="1">
    <source>
        <dbReference type="SAM" id="MobiDB-lite"/>
    </source>
</evidence>
<dbReference type="AlphaFoldDB" id="A0A0G1X7X5"/>
<sequence length="129" mass="14784">MFDADYINKLKERGKVSHVYKKFQDIGLQLAEILCDSKHKALYIKLAKQYDESLLLSLAKDTAERSNVANKGAYFMKVLHERFPLPKQPKVAPIKTEEQRAKKVLPAKKKVVAQKNNVRKKPTHPNGNK</sequence>
<proteinExistence type="predicted"/>
<feature type="region of interest" description="Disordered" evidence="1">
    <location>
        <begin position="90"/>
        <end position="129"/>
    </location>
</feature>
<evidence type="ECO:0000313" key="3">
    <source>
        <dbReference type="Proteomes" id="UP000033882"/>
    </source>
</evidence>
<evidence type="ECO:0000313" key="2">
    <source>
        <dbReference type="EMBL" id="KKU90475.1"/>
    </source>
</evidence>
<dbReference type="EMBL" id="LCPB01000002">
    <property type="protein sequence ID" value="KKU90475.1"/>
    <property type="molecule type" value="Genomic_DNA"/>
</dbReference>